<dbReference type="AlphaFoldDB" id="A0A1T4U611"/>
<dbReference type="SUPFAM" id="SSF52540">
    <property type="entry name" value="P-loop containing nucleoside triphosphate hydrolases"/>
    <property type="match status" value="1"/>
</dbReference>
<reference evidence="2" key="1">
    <citation type="submission" date="2017-02" db="EMBL/GenBank/DDBJ databases">
        <authorList>
            <person name="Varghese N."/>
            <person name="Submissions S."/>
        </authorList>
    </citation>
    <scope>NUCLEOTIDE SEQUENCE [LARGE SCALE GENOMIC DNA]</scope>
    <source>
        <strain evidence="2">DSM 22224</strain>
    </source>
</reference>
<evidence type="ECO:0000313" key="1">
    <source>
        <dbReference type="EMBL" id="SKA48096.1"/>
    </source>
</evidence>
<dbReference type="RefSeq" id="WP_078673314.1">
    <property type="nucleotide sequence ID" value="NZ_FUWZ01000010.1"/>
</dbReference>
<dbReference type="EMBL" id="FUWZ01000010">
    <property type="protein sequence ID" value="SKA48096.1"/>
    <property type="molecule type" value="Genomic_DNA"/>
</dbReference>
<name>A0A1T4U611_9BACT</name>
<sequence>MKQSAERDEVIARLRGEILSSGSTVYSSHSNEHPDLGPLNRAFPGDCFPFRGTHEFISHTSETAAATLGFMTGLLSRLMKGPEMAVWVGAHRTLFPPGLKAFCVVPDRIIFIDLVSEKELLWVVEECLKCNALAAVVGEVPDIHPIALRRLQLAIEKSGVPCLLHRHRPRSVENTVCTTRWMISPMASLMEDGLPGVGYPQWQVALLKVRNGKPGSWQITWDGQQFQHGYTEKVGEENVYTKAG</sequence>
<dbReference type="OrthoDB" id="836928at2"/>
<keyword evidence="2" id="KW-1185">Reference proteome</keyword>
<organism evidence="1 2">
    <name type="scientific">Chitinophaga eiseniae</name>
    <dbReference type="NCBI Taxonomy" id="634771"/>
    <lineage>
        <taxon>Bacteria</taxon>
        <taxon>Pseudomonadati</taxon>
        <taxon>Bacteroidota</taxon>
        <taxon>Chitinophagia</taxon>
        <taxon>Chitinophagales</taxon>
        <taxon>Chitinophagaceae</taxon>
        <taxon>Chitinophaga</taxon>
    </lineage>
</organism>
<proteinExistence type="predicted"/>
<dbReference type="InterPro" id="IPR027417">
    <property type="entry name" value="P-loop_NTPase"/>
</dbReference>
<dbReference type="Gene3D" id="3.40.50.300">
    <property type="entry name" value="P-loop containing nucleotide triphosphate hydrolases"/>
    <property type="match status" value="1"/>
</dbReference>
<accession>A0A1T4U611</accession>
<evidence type="ECO:0000313" key="2">
    <source>
        <dbReference type="Proteomes" id="UP000190367"/>
    </source>
</evidence>
<dbReference type="Proteomes" id="UP000190367">
    <property type="component" value="Unassembled WGS sequence"/>
</dbReference>
<protein>
    <submittedName>
        <fullName evidence="1">Protein ImuA</fullName>
    </submittedName>
</protein>
<gene>
    <name evidence="1" type="ORF">SAMN04488128_1109</name>
</gene>
<dbReference type="STRING" id="634771.SAMN04488128_1109"/>